<keyword evidence="2" id="KW-1185">Reference proteome</keyword>
<dbReference type="Proteomes" id="UP000295122">
    <property type="component" value="Unassembled WGS sequence"/>
</dbReference>
<dbReference type="OrthoDB" id="9067983at2"/>
<evidence type="ECO:0000313" key="1">
    <source>
        <dbReference type="EMBL" id="TDR93060.1"/>
    </source>
</evidence>
<organism evidence="1 2">
    <name type="scientific">Enterovirga rhinocerotis</name>
    <dbReference type="NCBI Taxonomy" id="1339210"/>
    <lineage>
        <taxon>Bacteria</taxon>
        <taxon>Pseudomonadati</taxon>
        <taxon>Pseudomonadota</taxon>
        <taxon>Alphaproteobacteria</taxon>
        <taxon>Hyphomicrobiales</taxon>
        <taxon>Methylobacteriaceae</taxon>
        <taxon>Enterovirga</taxon>
    </lineage>
</organism>
<dbReference type="Pfam" id="PF13148">
    <property type="entry name" value="DUF3987"/>
    <property type="match status" value="1"/>
</dbReference>
<comment type="caution">
    <text evidence="1">The sequence shown here is derived from an EMBL/GenBank/DDBJ whole genome shotgun (WGS) entry which is preliminary data.</text>
</comment>
<dbReference type="EMBL" id="SNZR01000011">
    <property type="protein sequence ID" value="TDR93060.1"/>
    <property type="molecule type" value="Genomic_DNA"/>
</dbReference>
<accession>A0A4R7C3J6</accession>
<protein>
    <submittedName>
        <fullName evidence="1">Uncharacterized protein DUF3987</fullName>
    </submittedName>
</protein>
<evidence type="ECO:0000313" key="2">
    <source>
        <dbReference type="Proteomes" id="UP000295122"/>
    </source>
</evidence>
<reference evidence="1 2" key="1">
    <citation type="submission" date="2019-03" db="EMBL/GenBank/DDBJ databases">
        <title>Genomic Encyclopedia of Type Strains, Phase IV (KMG-IV): sequencing the most valuable type-strain genomes for metagenomic binning, comparative biology and taxonomic classification.</title>
        <authorList>
            <person name="Goeker M."/>
        </authorList>
    </citation>
    <scope>NUCLEOTIDE SEQUENCE [LARGE SCALE GENOMIC DNA]</scope>
    <source>
        <strain evidence="1 2">DSM 25903</strain>
    </source>
</reference>
<sequence>MTYIDIDDVAPAGSGISGSSYRANGPRTGERLPLFPAMPSACAYPVDCLGPVLSRAAKAIAAKVQVPAAIASQSVLAAASLAAQAHADVVLPYGQKRPLSLNFASVQESGGRKTTADREALWPIRKREEVLHEIYVAERQAWAIAFASWGAEKRAIEASKKLDYDGRRDALRDLGPEPEPPLHPFLVAADPTIEGLIKAWANAPASLGLFSAEGGQFVGGHGMTAENRLRTAAGFSECWDGATIKRVRAADGVSILRGRRLAAHIMLQPEAAATFLTDPVLKDQGLLSRFLVASPDTLAGSRRYAEPRAEDDAAIRAYGARILALLETPWPISTDRSQGLDPRALPLSADATNLWRDFYDGVEVKCGAGRDYAGIRDLAAKAAEHVARIAGVLTIVENINAPEVRAVEMEDAIVLVAWYLGEAVRLQEGSRTDPVLLRAQALLNWLQLQPGGEISFREILRLGPNATRIKKDADQAIEMLSAHGWVEETSKRPRTIRLLGAEVGHA</sequence>
<dbReference type="RefSeq" id="WP_133768092.1">
    <property type="nucleotide sequence ID" value="NZ_SNZR01000011.1"/>
</dbReference>
<dbReference type="InterPro" id="IPR025048">
    <property type="entry name" value="DUF3987"/>
</dbReference>
<proteinExistence type="predicted"/>
<name>A0A4R7C3J6_9HYPH</name>
<gene>
    <name evidence="1" type="ORF">EV668_0310</name>
</gene>
<dbReference type="AlphaFoldDB" id="A0A4R7C3J6"/>